<dbReference type="Proteomes" id="UP000671119">
    <property type="component" value="Unassembled WGS sequence"/>
</dbReference>
<dbReference type="EMBL" id="CSAJ01000758">
    <property type="protein sequence ID" value="COX16877.1"/>
    <property type="molecule type" value="Genomic_DNA"/>
</dbReference>
<evidence type="ECO:0000313" key="11">
    <source>
        <dbReference type="EMBL" id="REQ50161.1"/>
    </source>
</evidence>
<evidence type="ECO:0000313" key="18">
    <source>
        <dbReference type="Proteomes" id="UP000050139"/>
    </source>
</evidence>
<dbReference type="EMBL" id="CNFT01000049">
    <property type="protein sequence ID" value="CKQ92357.1"/>
    <property type="molecule type" value="Genomic_DNA"/>
</dbReference>
<evidence type="ECO:0000313" key="17">
    <source>
        <dbReference type="Proteomes" id="UP000049023"/>
    </source>
</evidence>
<dbReference type="EMBL" id="JAGIZI010000018">
    <property type="protein sequence ID" value="MBP0683934.1"/>
    <property type="molecule type" value="Genomic_DNA"/>
</dbReference>
<evidence type="ECO:0000313" key="21">
    <source>
        <dbReference type="Proteomes" id="UP000300237"/>
    </source>
</evidence>
<evidence type="ECO:0000313" key="9">
    <source>
        <dbReference type="EMBL" id="COX19981.1"/>
    </source>
</evidence>
<proteinExistence type="predicted"/>
<evidence type="ECO:0000313" key="19">
    <source>
        <dbReference type="Proteomes" id="UP000050164"/>
    </source>
</evidence>
<feature type="compositionally biased region" description="Polar residues" evidence="1">
    <location>
        <begin position="113"/>
        <end position="125"/>
    </location>
</feature>
<feature type="compositionally biased region" description="Pro residues" evidence="1">
    <location>
        <begin position="36"/>
        <end position="59"/>
    </location>
</feature>
<organism evidence="6 18">
    <name type="scientific">Mycobacterium tuberculosis</name>
    <dbReference type="NCBI Taxonomy" id="1773"/>
    <lineage>
        <taxon>Bacteria</taxon>
        <taxon>Bacillati</taxon>
        <taxon>Actinomycetota</taxon>
        <taxon>Actinomycetes</taxon>
        <taxon>Mycobacteriales</taxon>
        <taxon>Mycobacteriaceae</taxon>
        <taxon>Mycobacterium</taxon>
        <taxon>Mycobacterium tuberculosis complex</taxon>
    </lineage>
</organism>
<evidence type="ECO:0000313" key="3">
    <source>
        <dbReference type="EMBL" id="CKQ92357.1"/>
    </source>
</evidence>
<evidence type="ECO:0000256" key="1">
    <source>
        <dbReference type="SAM" id="MobiDB-lite"/>
    </source>
</evidence>
<dbReference type="EMBL" id="CNFU01000089">
    <property type="protein sequence ID" value="CKR14374.1"/>
    <property type="molecule type" value="Genomic_DNA"/>
</dbReference>
<dbReference type="Proteomes" id="UP000050164">
    <property type="component" value="Unassembled WGS sequence"/>
</dbReference>
<feature type="transmembrane region" description="Helical" evidence="2">
    <location>
        <begin position="67"/>
        <end position="89"/>
    </location>
</feature>
<evidence type="ECO:0000256" key="2">
    <source>
        <dbReference type="SAM" id="Phobius"/>
    </source>
</evidence>
<evidence type="ECO:0000313" key="20">
    <source>
        <dbReference type="Proteomes" id="UP000256381"/>
    </source>
</evidence>
<reference evidence="13 14" key="1">
    <citation type="submission" date="2015-03" db="EMBL/GenBank/DDBJ databases">
        <authorList>
            <consortium name="Pathogen Informatics"/>
        </authorList>
    </citation>
    <scope>NUCLEOTIDE SEQUENCE [LARGE SCALE GENOMIC DNA]</scope>
    <source>
        <strain evidence="5 16">Bir 172</strain>
        <strain evidence="3 19">Bir 185</strain>
        <strain evidence="4 17">Bir 187</strain>
        <strain evidence="7 13">D00501624</strain>
        <strain evidence="8 14">M09401471</strain>
        <strain evidence="9 15">P00601463</strain>
    </source>
</reference>
<evidence type="ECO:0000313" key="12">
    <source>
        <dbReference type="EMBL" id="VCU49349.1"/>
    </source>
</evidence>
<dbReference type="EMBL" id="COPH01000031">
    <property type="protein sequence ID" value="CLW81865.1"/>
    <property type="molecule type" value="Genomic_DNA"/>
</dbReference>
<dbReference type="OMA" id="GANQWMM"/>
<evidence type="ECO:0000313" key="4">
    <source>
        <dbReference type="EMBL" id="CKR14374.1"/>
    </source>
</evidence>
<feature type="region of interest" description="Disordered" evidence="1">
    <location>
        <begin position="95"/>
        <end position="127"/>
    </location>
</feature>
<sequence length="293" mass="29874">MTVPPAGPYGNYPYGPNTYGQDPYWGGQPQGGSYPPAYPPQQYPPGWPAGPYPPGPPPPGPGSKTPWLILAGLAVLGVILLVVILVIGLRGDNKSTTATSPATSAPTSQPFSQQTATGCTPNVSGGVQPIGDSISAGKLSFPTSAAPGWSAFSDDQNPNLIDAVGVGHEVAGADQWMMQAEVAITNFVTTMDVAAQASKLMQCVADGPGYAGSSPTLGPTKTSSITVDGVRAARVDADITIADSSRNVKGDSVTIIAVDTKPVTVFLGATPIGDATSRATVERVIEALKVNKS</sequence>
<dbReference type="EMBL" id="QTBD01000170">
    <property type="protein sequence ID" value="REQ50161.1"/>
    <property type="molecule type" value="Genomic_DNA"/>
</dbReference>
<reference evidence="11 20" key="3">
    <citation type="journal article" date="2017" name="N. Engl. J. Med.">
        <title>Transmission of Extensively Drug-Resistant Tuberculosis in South Africa.</title>
        <authorList>
            <person name="Shah N.S."/>
            <person name="Auld S.C."/>
            <person name="Brust J.C."/>
            <person name="Mathema B."/>
            <person name="Ismail N."/>
            <person name="Moodley P."/>
            <person name="Mlisana K."/>
            <person name="Allana S."/>
            <person name="Campbell A."/>
            <person name="Mthiyane T."/>
            <person name="Morris N."/>
            <person name="Mpangase P."/>
            <person name="van der Meulen H."/>
            <person name="Omar S.V."/>
            <person name="Brown T.S."/>
            <person name="Narechania A."/>
            <person name="Shaskina E."/>
            <person name="Kapwata T."/>
            <person name="Kreiswirth B."/>
            <person name="Gandhi N.R."/>
        </authorList>
    </citation>
    <scope>NUCLEOTIDE SEQUENCE [LARGE SCALE GENOMIC DNA]</scope>
    <source>
        <strain evidence="11 20">32301_S10</strain>
    </source>
</reference>
<protein>
    <submittedName>
        <fullName evidence="3 6">Membrane glycine and proline rich protein</fullName>
    </submittedName>
</protein>
<dbReference type="Proteomes" id="UP000050139">
    <property type="component" value="Unassembled WGS sequence"/>
</dbReference>
<gene>
    <name evidence="12" type="ORF">DKC2_1170</name>
    <name evidence="11" type="ORF">DSJ38_15425</name>
    <name evidence="7" type="ORF">ERS007661_02326</name>
    <name evidence="8" type="ORF">ERS007720_04025</name>
    <name evidence="9" type="ORF">ERS007741_03977</name>
    <name evidence="5" type="ORF">ERS027646_00760</name>
    <name evidence="3" type="ORF">ERS027659_00385</name>
    <name evidence="4" type="ORF">ERS027661_00672</name>
    <name evidence="6" type="ORF">ERS094118_03372</name>
    <name evidence="10" type="ORF">J8J21_12520</name>
</gene>
<evidence type="ECO:0000313" key="8">
    <source>
        <dbReference type="EMBL" id="COX16877.1"/>
    </source>
</evidence>
<dbReference type="Proteomes" id="UP000048600">
    <property type="component" value="Unassembled WGS sequence"/>
</dbReference>
<reference evidence="12 21" key="5">
    <citation type="submission" date="2018-08" db="EMBL/GenBank/DDBJ databases">
        <authorList>
            <person name="Fokvardsen B D."/>
            <person name="Norman A."/>
        </authorList>
    </citation>
    <scope>NUCLEOTIDE SEQUENCE [LARGE SCALE GENOMIC DNA]</scope>
    <source>
        <strain evidence="12 21">DKC2</strain>
    </source>
</reference>
<evidence type="ECO:0000313" key="14">
    <source>
        <dbReference type="Proteomes" id="UP000044938"/>
    </source>
</evidence>
<dbReference type="Proteomes" id="UP000048948">
    <property type="component" value="Unassembled WGS sequence"/>
</dbReference>
<dbReference type="AlphaFoldDB" id="A0A045K7X4"/>
<dbReference type="EMBL" id="CHKL01000701">
    <property type="protein sequence ID" value="COX19981.1"/>
    <property type="molecule type" value="Genomic_DNA"/>
</dbReference>
<keyword evidence="2" id="KW-0472">Membrane</keyword>
<keyword evidence="2" id="KW-1133">Transmembrane helix</keyword>
<dbReference type="Proteomes" id="UP000300237">
    <property type="component" value="Chromosome"/>
</dbReference>
<feature type="compositionally biased region" description="Low complexity" evidence="1">
    <location>
        <begin position="20"/>
        <end position="35"/>
    </location>
</feature>
<dbReference type="Proteomes" id="UP000044938">
    <property type="component" value="Unassembled WGS sequence"/>
</dbReference>
<evidence type="ECO:0000313" key="15">
    <source>
        <dbReference type="Proteomes" id="UP000048600"/>
    </source>
</evidence>
<accession>A0A045K7X4</accession>
<dbReference type="GeneID" id="45425071"/>
<evidence type="ECO:0000313" key="6">
    <source>
        <dbReference type="EMBL" id="CLW81865.1"/>
    </source>
</evidence>
<reference evidence="11" key="4">
    <citation type="submission" date="2018-07" db="EMBL/GenBank/DDBJ databases">
        <authorList>
            <person name="Shah S."/>
            <person name="Brown T."/>
            <person name="Auld S."/>
            <person name="Bratton K."/>
            <person name="Narechania A."/>
            <person name="Mathema B."/>
            <person name="Gandhi N."/>
        </authorList>
    </citation>
    <scope>NUCLEOTIDE SEQUENCE</scope>
    <source>
        <strain evidence="11">32301_S10</strain>
    </source>
</reference>
<dbReference type="RefSeq" id="WP_003405804.1">
    <property type="nucleotide sequence ID" value="NZ_AP017901.1"/>
</dbReference>
<dbReference type="EMBL" id="LR027516">
    <property type="protein sequence ID" value="VCU49349.1"/>
    <property type="molecule type" value="Genomic_DNA"/>
</dbReference>
<feature type="region of interest" description="Disordered" evidence="1">
    <location>
        <begin position="20"/>
        <end position="59"/>
    </location>
</feature>
<reference evidence="6 18" key="2">
    <citation type="submission" date="2015-03" db="EMBL/GenBank/DDBJ databases">
        <authorList>
            <consortium name="Pathogen Informatics"/>
            <person name="Murphy D."/>
        </authorList>
    </citation>
    <scope>NUCLEOTIDE SEQUENCE [LARGE SCALE GENOMIC DNA]</scope>
    <source>
        <strain evidence="6 18">0268S</strain>
    </source>
</reference>
<evidence type="ECO:0000313" key="7">
    <source>
        <dbReference type="EMBL" id="CNV41792.1"/>
    </source>
</evidence>
<evidence type="ECO:0000313" key="5">
    <source>
        <dbReference type="EMBL" id="CKR82893.1"/>
    </source>
</evidence>
<reference evidence="10 22" key="6">
    <citation type="submission" date="2021-03" db="EMBL/GenBank/DDBJ databases">
        <title>Whole Genome Sequencing of Mycobacterium tuberculosis clinical isolates from Arunachal Pradesh, India.</title>
        <authorList>
            <person name="Singh S."/>
            <person name="Mudliar S.R."/>
            <person name="Kulsum U."/>
            <person name="Rufai S.B."/>
            <person name="Singh P.K."/>
            <person name="Umpo M."/>
            <person name="Nyori M."/>
        </authorList>
    </citation>
    <scope>NUCLEOTIDE SEQUENCE [LARGE SCALE GENOMIC DNA]</scope>
    <source>
        <strain evidence="10 22">OMICS/BPL/0142/20/SP</strain>
    </source>
</reference>
<name>A0A045K7X4_MYCTX</name>
<dbReference type="EMBL" id="CNGE01000087">
    <property type="protein sequence ID" value="CKR82893.1"/>
    <property type="molecule type" value="Genomic_DNA"/>
</dbReference>
<evidence type="ECO:0000313" key="13">
    <source>
        <dbReference type="Proteomes" id="UP000039217"/>
    </source>
</evidence>
<dbReference type="EMBL" id="CQQC01000795">
    <property type="protein sequence ID" value="CNV41792.1"/>
    <property type="molecule type" value="Genomic_DNA"/>
</dbReference>
<feature type="compositionally biased region" description="Low complexity" evidence="1">
    <location>
        <begin position="95"/>
        <end position="112"/>
    </location>
</feature>
<evidence type="ECO:0000313" key="16">
    <source>
        <dbReference type="Proteomes" id="UP000048948"/>
    </source>
</evidence>
<dbReference type="Proteomes" id="UP000049023">
    <property type="component" value="Unassembled WGS sequence"/>
</dbReference>
<evidence type="ECO:0000313" key="22">
    <source>
        <dbReference type="Proteomes" id="UP000671119"/>
    </source>
</evidence>
<dbReference type="Proteomes" id="UP000039217">
    <property type="component" value="Unassembled WGS sequence"/>
</dbReference>
<dbReference type="Proteomes" id="UP000256381">
    <property type="component" value="Unassembled WGS sequence"/>
</dbReference>
<evidence type="ECO:0000313" key="10">
    <source>
        <dbReference type="EMBL" id="MBP0683934.1"/>
    </source>
</evidence>
<keyword evidence="2" id="KW-0812">Transmembrane</keyword>